<dbReference type="EMBL" id="VJMJ01000119">
    <property type="protein sequence ID" value="KAF0733709.1"/>
    <property type="molecule type" value="Genomic_DNA"/>
</dbReference>
<dbReference type="SMART" id="SM00129">
    <property type="entry name" value="KISc"/>
    <property type="match status" value="1"/>
</dbReference>
<evidence type="ECO:0000256" key="6">
    <source>
        <dbReference type="SAM" id="MobiDB-lite"/>
    </source>
</evidence>
<reference evidence="8 9" key="1">
    <citation type="submission" date="2019-07" db="EMBL/GenBank/DDBJ databases">
        <title>Genomics analysis of Aphanomyces spp. identifies a new class of oomycete effector associated with host adaptation.</title>
        <authorList>
            <person name="Gaulin E."/>
        </authorList>
    </citation>
    <scope>NUCLEOTIDE SEQUENCE [LARGE SCALE GENOMIC DNA]</scope>
    <source>
        <strain evidence="8 9">ATCC 201684</strain>
    </source>
</reference>
<comment type="similarity">
    <text evidence="5">Belongs to the TRAFAC class myosin-kinesin ATPase superfamily. Kinesin family.</text>
</comment>
<evidence type="ECO:0000256" key="2">
    <source>
        <dbReference type="ARBA" id="ARBA00022741"/>
    </source>
</evidence>
<feature type="compositionally biased region" description="Basic and acidic residues" evidence="6">
    <location>
        <begin position="271"/>
        <end position="294"/>
    </location>
</feature>
<gene>
    <name evidence="8" type="ORF">Ae201684_009281</name>
</gene>
<protein>
    <recommendedName>
        <fullName evidence="7">Kinesin motor domain-containing protein</fullName>
    </recommendedName>
</protein>
<dbReference type="GO" id="GO:0003777">
    <property type="term" value="F:microtubule motor activity"/>
    <property type="evidence" value="ECO:0007669"/>
    <property type="project" value="InterPro"/>
</dbReference>
<dbReference type="GO" id="GO:0005524">
    <property type="term" value="F:ATP binding"/>
    <property type="evidence" value="ECO:0007669"/>
    <property type="project" value="UniProtKB-UniRule"/>
</dbReference>
<feature type="domain" description="Kinesin motor" evidence="7">
    <location>
        <begin position="406"/>
        <end position="766"/>
    </location>
</feature>
<dbReference type="InterPro" id="IPR001752">
    <property type="entry name" value="Kinesin_motor_dom"/>
</dbReference>
<dbReference type="Gene3D" id="3.40.850.10">
    <property type="entry name" value="Kinesin motor domain"/>
    <property type="match status" value="1"/>
</dbReference>
<dbReference type="InterPro" id="IPR027640">
    <property type="entry name" value="Kinesin-like_fam"/>
</dbReference>
<evidence type="ECO:0000256" key="4">
    <source>
        <dbReference type="ARBA" id="ARBA00023175"/>
    </source>
</evidence>
<dbReference type="SUPFAM" id="SSF52540">
    <property type="entry name" value="P-loop containing nucleoside triphosphate hydrolases"/>
    <property type="match status" value="1"/>
</dbReference>
<keyword evidence="1" id="KW-0493">Microtubule</keyword>
<keyword evidence="3 5" id="KW-0067">ATP-binding</keyword>
<proteinExistence type="inferred from homology"/>
<dbReference type="PRINTS" id="PR00380">
    <property type="entry name" value="KINESINHEAVY"/>
</dbReference>
<accession>A0A6G0X1M8</accession>
<dbReference type="InterPro" id="IPR027417">
    <property type="entry name" value="P-loop_NTPase"/>
</dbReference>
<dbReference type="GO" id="GO:0005874">
    <property type="term" value="C:microtubule"/>
    <property type="evidence" value="ECO:0007669"/>
    <property type="project" value="UniProtKB-KW"/>
</dbReference>
<evidence type="ECO:0000256" key="1">
    <source>
        <dbReference type="ARBA" id="ARBA00022701"/>
    </source>
</evidence>
<dbReference type="PROSITE" id="PS50067">
    <property type="entry name" value="KINESIN_MOTOR_2"/>
    <property type="match status" value="1"/>
</dbReference>
<feature type="binding site" evidence="5">
    <location>
        <begin position="509"/>
        <end position="516"/>
    </location>
    <ligand>
        <name>ATP</name>
        <dbReference type="ChEBI" id="CHEBI:30616"/>
    </ligand>
</feature>
<dbReference type="GO" id="GO:0008017">
    <property type="term" value="F:microtubule binding"/>
    <property type="evidence" value="ECO:0007669"/>
    <property type="project" value="InterPro"/>
</dbReference>
<evidence type="ECO:0000256" key="5">
    <source>
        <dbReference type="PROSITE-ProRule" id="PRU00283"/>
    </source>
</evidence>
<sequence length="774" mass="88206">MQAASPDIKRYFAHHSSQDFGSVYGDEESKSSSRNGFRRSLGNQDEVDHGPKSDSSLFGRTHYENAYPVKQTLSHYRSQNGGLASSMPAPEPLTKWKMSSSSRRTDTSSDEIVPVNEDTDDFIKVDTDLQMRLLRCHSSDERVKVYKQYVSKLLEELVMTETHSEELEYELGLKNETIEQLRQKIDDLTAFEKFQTLREFDDSAIFEQQRGSQGELRALLRKQEAEFRVYRDRTTAAEEERALLQNKLTAMEQQLSNYVMANRQLQTDLQNETKRREESNKKANMLREKLDSVRRSPQKTTSDLQDRLNDALAEASKFQSISEAHERLIGEQAATIDALNQRVCELEQAVQNATDECQSALIDKDAEIRRIQIDCRGQMEDIETKFRQSELLRRKLHNQVMELKGNIRVFCRVRPVLSNERAFGRQAPEVYMFPDYDKEKRRVVLIADSKTHTSYMQSSSNQDNGAKKWPFEFDQVFDWDATQEEMFEEVAALVQSAVDGYNVSIFAYGQTGSGKTYTMQGDEQALAEHNPSQWNQIPDLGIVGRTISHIFATCEKQREHGWEYHITFEMYEIYNESIRDLMTSPSASNREITAQLDGDGTVRVSNLTVFDLNDEVHAMQLLKQATMRRSVKKTNRNDVSSRSHCITTLKLSGHHAKSNSTRHGAVYLVDLAGSERLKTSGSGNDPVMLKEAQNINKSLASLGNVISAIASKKSHVPFRDTKLTYVLQNTLGRDSKTLMICALSPLEEHREESLNTLRFAKKVNACELAAAANK</sequence>
<feature type="region of interest" description="Disordered" evidence="6">
    <location>
        <begin position="266"/>
        <end position="304"/>
    </location>
</feature>
<dbReference type="PANTHER" id="PTHR47972">
    <property type="entry name" value="KINESIN-LIKE PROTEIN KLP-3"/>
    <property type="match status" value="1"/>
</dbReference>
<comment type="caution">
    <text evidence="8">The sequence shown here is derived from an EMBL/GenBank/DDBJ whole genome shotgun (WGS) entry which is preliminary data.</text>
</comment>
<evidence type="ECO:0000259" key="7">
    <source>
        <dbReference type="PROSITE" id="PS50067"/>
    </source>
</evidence>
<feature type="region of interest" description="Disordered" evidence="6">
    <location>
        <begin position="1"/>
        <end position="59"/>
    </location>
</feature>
<evidence type="ECO:0000313" key="8">
    <source>
        <dbReference type="EMBL" id="KAF0733709.1"/>
    </source>
</evidence>
<dbReference type="Proteomes" id="UP000481153">
    <property type="component" value="Unassembled WGS sequence"/>
</dbReference>
<dbReference type="InterPro" id="IPR036961">
    <property type="entry name" value="Kinesin_motor_dom_sf"/>
</dbReference>
<name>A0A6G0X1M8_9STRA</name>
<keyword evidence="9" id="KW-1185">Reference proteome</keyword>
<dbReference type="AlphaFoldDB" id="A0A6G0X1M8"/>
<dbReference type="VEuPathDB" id="FungiDB:AeMF1_016138"/>
<keyword evidence="4 5" id="KW-0505">Motor protein</keyword>
<organism evidence="8 9">
    <name type="scientific">Aphanomyces euteiches</name>
    <dbReference type="NCBI Taxonomy" id="100861"/>
    <lineage>
        <taxon>Eukaryota</taxon>
        <taxon>Sar</taxon>
        <taxon>Stramenopiles</taxon>
        <taxon>Oomycota</taxon>
        <taxon>Saprolegniomycetes</taxon>
        <taxon>Saprolegniales</taxon>
        <taxon>Verrucalvaceae</taxon>
        <taxon>Aphanomyces</taxon>
    </lineage>
</organism>
<keyword evidence="2 5" id="KW-0547">Nucleotide-binding</keyword>
<evidence type="ECO:0000313" key="9">
    <source>
        <dbReference type="Proteomes" id="UP000481153"/>
    </source>
</evidence>
<evidence type="ECO:0000256" key="3">
    <source>
        <dbReference type="ARBA" id="ARBA00022840"/>
    </source>
</evidence>
<dbReference type="GO" id="GO:0007018">
    <property type="term" value="P:microtubule-based movement"/>
    <property type="evidence" value="ECO:0007669"/>
    <property type="project" value="InterPro"/>
</dbReference>
<dbReference type="PANTHER" id="PTHR47972:SF45">
    <property type="entry name" value="PROTEIN CLARET SEGREGATIONAL"/>
    <property type="match status" value="1"/>
</dbReference>
<feature type="region of interest" description="Disordered" evidence="6">
    <location>
        <begin position="79"/>
        <end position="113"/>
    </location>
</feature>
<dbReference type="Pfam" id="PF00225">
    <property type="entry name" value="Kinesin"/>
    <property type="match status" value="1"/>
</dbReference>